<gene>
    <name evidence="4" type="ORF">H9Q10_06095</name>
</gene>
<evidence type="ECO:0000313" key="5">
    <source>
        <dbReference type="Proteomes" id="UP000768471"/>
    </source>
</evidence>
<keyword evidence="5" id="KW-1185">Reference proteome</keyword>
<feature type="domain" description="Transglycosylase SLT" evidence="3">
    <location>
        <begin position="12"/>
        <end position="113"/>
    </location>
</feature>
<sequence>MIANYWQHAPAIERIARQEGVEPELLKALIAYESRYNHQAVSPAQASGLTQVMPTTALGMHVHPSSLFIPEVSIRTGARYLRQMYNQFGRLDLALAAYNAGPRRVSRAGNRVPRIAETQHYVRNVTALYVEFKRKAASSAANHVIPHASANLHVAQVGKPRYSQTKSETGSSVYQSHTSNIY</sequence>
<dbReference type="InterPro" id="IPR023346">
    <property type="entry name" value="Lysozyme-like_dom_sf"/>
</dbReference>
<dbReference type="PANTHER" id="PTHR37423:SF2">
    <property type="entry name" value="MEMBRANE-BOUND LYTIC MUREIN TRANSGLYCOSYLASE C"/>
    <property type="match status" value="1"/>
</dbReference>
<dbReference type="CDD" id="cd00254">
    <property type="entry name" value="LT-like"/>
    <property type="match status" value="1"/>
</dbReference>
<dbReference type="InterPro" id="IPR008258">
    <property type="entry name" value="Transglycosylase_SLT_dom_1"/>
</dbReference>
<dbReference type="Proteomes" id="UP000768471">
    <property type="component" value="Unassembled WGS sequence"/>
</dbReference>
<feature type="region of interest" description="Disordered" evidence="2">
    <location>
        <begin position="160"/>
        <end position="182"/>
    </location>
</feature>
<reference evidence="4 5" key="1">
    <citation type="submission" date="2020-09" db="EMBL/GenBank/DDBJ databases">
        <title>Eikenella S3660 sp. nov., isolated from a throat swab.</title>
        <authorList>
            <person name="Buhl M."/>
        </authorList>
    </citation>
    <scope>NUCLEOTIDE SEQUENCE [LARGE SCALE GENOMIC DNA]</scope>
    <source>
        <strain evidence="4 5">S3360</strain>
    </source>
</reference>
<feature type="compositionally biased region" description="Polar residues" evidence="2">
    <location>
        <begin position="162"/>
        <end position="182"/>
    </location>
</feature>
<comment type="similarity">
    <text evidence="1">Belongs to the transglycosylase Slt family.</text>
</comment>
<evidence type="ECO:0000256" key="1">
    <source>
        <dbReference type="ARBA" id="ARBA00007734"/>
    </source>
</evidence>
<evidence type="ECO:0000256" key="2">
    <source>
        <dbReference type="SAM" id="MobiDB-lite"/>
    </source>
</evidence>
<evidence type="ECO:0000313" key="4">
    <source>
        <dbReference type="EMBL" id="MBH5329239.1"/>
    </source>
</evidence>
<dbReference type="PANTHER" id="PTHR37423">
    <property type="entry name" value="SOLUBLE LYTIC MUREIN TRANSGLYCOSYLASE-RELATED"/>
    <property type="match status" value="1"/>
</dbReference>
<accession>A0ABS0NAB4</accession>
<dbReference type="Gene3D" id="1.10.530.10">
    <property type="match status" value="1"/>
</dbReference>
<dbReference type="SUPFAM" id="SSF53955">
    <property type="entry name" value="Lysozyme-like"/>
    <property type="match status" value="1"/>
</dbReference>
<dbReference type="Pfam" id="PF01464">
    <property type="entry name" value="SLT"/>
    <property type="match status" value="1"/>
</dbReference>
<evidence type="ECO:0000259" key="3">
    <source>
        <dbReference type="Pfam" id="PF01464"/>
    </source>
</evidence>
<organism evidence="4 5">
    <name type="scientific">Eikenella glucosivorans</name>
    <dbReference type="NCBI Taxonomy" id="2766967"/>
    <lineage>
        <taxon>Bacteria</taxon>
        <taxon>Pseudomonadati</taxon>
        <taxon>Pseudomonadota</taxon>
        <taxon>Betaproteobacteria</taxon>
        <taxon>Neisseriales</taxon>
        <taxon>Neisseriaceae</taxon>
        <taxon>Eikenella</taxon>
    </lineage>
</organism>
<comment type="caution">
    <text evidence="4">The sequence shown here is derived from an EMBL/GenBank/DDBJ whole genome shotgun (WGS) entry which is preliminary data.</text>
</comment>
<name>A0ABS0NAB4_9NEIS</name>
<protein>
    <submittedName>
        <fullName evidence="4">Transglycosylase SLT domain-containing protein</fullName>
    </submittedName>
</protein>
<dbReference type="EMBL" id="JACSGR010000004">
    <property type="protein sequence ID" value="MBH5329239.1"/>
    <property type="molecule type" value="Genomic_DNA"/>
</dbReference>
<proteinExistence type="inferred from homology"/>